<dbReference type="KEGG" id="mnt:21403292"/>
<protein>
    <submittedName>
        <fullName evidence="4">Hydroxycinnamoyl-Coenzyme A shikimate/quinate hydroxycinnamoyltransferase</fullName>
    </submittedName>
</protein>
<dbReference type="SUPFAM" id="SSF52777">
    <property type="entry name" value="CoA-dependent acyltransferases"/>
    <property type="match status" value="1"/>
</dbReference>
<accession>W9RFG0</accession>
<dbReference type="STRING" id="981085.W9RFG0"/>
<dbReference type="GO" id="GO:0016747">
    <property type="term" value="F:acyltransferase activity, transferring groups other than amino-acyl groups"/>
    <property type="evidence" value="ECO:0007669"/>
    <property type="project" value="TreeGrafter"/>
</dbReference>
<dbReference type="eggNOG" id="ENOG502QTJX">
    <property type="taxonomic scope" value="Eukaryota"/>
</dbReference>
<dbReference type="PANTHER" id="PTHR31642:SF11">
    <property type="entry name" value="SHIKIMATE O-HYDROXYCINNAMOYLTRANSFERASE"/>
    <property type="match status" value="1"/>
</dbReference>
<dbReference type="FunFam" id="3.30.559.10:FF:000015">
    <property type="entry name" value="Spermidine hydroxycinnamoyl transferase"/>
    <property type="match status" value="1"/>
</dbReference>
<dbReference type="FunFam" id="3.30.559.10:FF:000008">
    <property type="entry name" value="Tryptamine hydroxycinnamoyl transferase"/>
    <property type="match status" value="1"/>
</dbReference>
<evidence type="ECO:0000313" key="4">
    <source>
        <dbReference type="EMBL" id="EXB88323.1"/>
    </source>
</evidence>
<organism evidence="4 5">
    <name type="scientific">Morus notabilis</name>
    <dbReference type="NCBI Taxonomy" id="981085"/>
    <lineage>
        <taxon>Eukaryota</taxon>
        <taxon>Viridiplantae</taxon>
        <taxon>Streptophyta</taxon>
        <taxon>Embryophyta</taxon>
        <taxon>Tracheophyta</taxon>
        <taxon>Spermatophyta</taxon>
        <taxon>Magnoliopsida</taxon>
        <taxon>eudicotyledons</taxon>
        <taxon>Gunneridae</taxon>
        <taxon>Pentapetalae</taxon>
        <taxon>rosids</taxon>
        <taxon>fabids</taxon>
        <taxon>Rosales</taxon>
        <taxon>Moraceae</taxon>
        <taxon>Moreae</taxon>
        <taxon>Morus</taxon>
    </lineage>
</organism>
<proteinExistence type="inferred from homology"/>
<dbReference type="OrthoDB" id="671439at2759"/>
<dbReference type="InterPro" id="IPR050317">
    <property type="entry name" value="Plant_Fungal_Acyltransferase"/>
</dbReference>
<evidence type="ECO:0000256" key="1">
    <source>
        <dbReference type="ARBA" id="ARBA00009861"/>
    </source>
</evidence>
<evidence type="ECO:0000256" key="3">
    <source>
        <dbReference type="ARBA" id="ARBA00023315"/>
    </source>
</evidence>
<dbReference type="AlphaFoldDB" id="W9RFG0"/>
<comment type="similarity">
    <text evidence="1">Belongs to the plant acyltransferase family.</text>
</comment>
<reference evidence="5" key="1">
    <citation type="submission" date="2013-01" db="EMBL/GenBank/DDBJ databases">
        <title>Draft Genome Sequence of a Mulberry Tree, Morus notabilis C.K. Schneid.</title>
        <authorList>
            <person name="He N."/>
            <person name="Zhao S."/>
        </authorList>
    </citation>
    <scope>NUCLEOTIDE SEQUENCE</scope>
</reference>
<dbReference type="Proteomes" id="UP000030645">
    <property type="component" value="Unassembled WGS sequence"/>
</dbReference>
<dbReference type="Gene3D" id="3.30.559.10">
    <property type="entry name" value="Chloramphenicol acetyltransferase-like domain"/>
    <property type="match status" value="2"/>
</dbReference>
<dbReference type="InterPro" id="IPR023213">
    <property type="entry name" value="CAT-like_dom_sf"/>
</dbReference>
<dbReference type="Pfam" id="PF02458">
    <property type="entry name" value="Transferase"/>
    <property type="match status" value="1"/>
</dbReference>
<evidence type="ECO:0000256" key="2">
    <source>
        <dbReference type="ARBA" id="ARBA00022679"/>
    </source>
</evidence>
<dbReference type="EMBL" id="KE344952">
    <property type="protein sequence ID" value="EXB88323.1"/>
    <property type="molecule type" value="Genomic_DNA"/>
</dbReference>
<keyword evidence="3" id="KW-0012">Acyltransferase</keyword>
<dbReference type="PANTHER" id="PTHR31642">
    <property type="entry name" value="TRICHOTHECENE 3-O-ACETYLTRANSFERASE"/>
    <property type="match status" value="1"/>
</dbReference>
<gene>
    <name evidence="4" type="ORF">L484_020391</name>
</gene>
<sequence>MIKIEVKEATVVRPAEETPRRVLWSSSLDLLVGSNHVPTVYFYRRPTDGAADFFDVAVLKATLGKALVPFYPLAGRLRQNNDDNRIEIDCNAEGVLFVEAETDSALDDFGDFAPSPEFHGLIPAVDYSGGISSYPVLVLQVTHFKYGGVSLGVGLNHNVADGFAALHLVNTWSDMARGLGLTIPPFIDRTLLCARDPPRPTFDHIEYKPPPSMKTTSTSAPQQSIAAGIFKMTKEQLQVLKAKSKEYLINDGDTSTSSTATINLTSFEILAGHIWRCVCKARALADDQETRVYIATDGRSRLQPPLPPGYFGNVVFTAAPLATAGDIQSKPTRYAASRIHDALARMDNNYLRSALDYLELQPDLMALARGAHTFRCPNLGITSWVRLPIHDADFGWGRPVFMGPGKVSFEGFVIVLRSPIEDGSLSISINLQQEHLKAFEKLIYDI</sequence>
<name>W9RFG0_9ROSA</name>
<keyword evidence="5" id="KW-1185">Reference proteome</keyword>
<evidence type="ECO:0000313" key="5">
    <source>
        <dbReference type="Proteomes" id="UP000030645"/>
    </source>
</evidence>
<keyword evidence="2 4" id="KW-0808">Transferase</keyword>